<accession>A0A524RNQ2</accession>
<keyword evidence="1 6" id="KW-0963">Cytoplasm</keyword>
<comment type="caution">
    <text evidence="8">The sequence shown here is derived from an EMBL/GenBank/DDBJ whole genome shotgun (WGS) entry which is preliminary data.</text>
</comment>
<dbReference type="InterPro" id="IPR011114">
    <property type="entry name" value="RuvA_C"/>
</dbReference>
<evidence type="ECO:0000256" key="5">
    <source>
        <dbReference type="ARBA" id="ARBA00023204"/>
    </source>
</evidence>
<comment type="domain">
    <text evidence="6">Has three domains with a flexible linker between the domains II and III and assumes an 'L' shape. Domain III is highly mobile and contacts RuvB.</text>
</comment>
<dbReference type="AlphaFoldDB" id="A0A524RNQ2"/>
<dbReference type="SUPFAM" id="SSF50249">
    <property type="entry name" value="Nucleic acid-binding proteins"/>
    <property type="match status" value="1"/>
</dbReference>
<evidence type="ECO:0000313" key="8">
    <source>
        <dbReference type="EMBL" id="TGG92640.1"/>
    </source>
</evidence>
<comment type="subcellular location">
    <subcellularLocation>
        <location evidence="6">Cytoplasm</location>
    </subcellularLocation>
</comment>
<feature type="domain" description="Helix-hairpin-helix DNA-binding motif class 1" evidence="7">
    <location>
        <begin position="78"/>
        <end position="97"/>
    </location>
</feature>
<comment type="caution">
    <text evidence="6">Lacks conserved residue(s) required for the propagation of feature annotation.</text>
</comment>
<proteinExistence type="inferred from homology"/>
<dbReference type="InterPro" id="IPR012340">
    <property type="entry name" value="NA-bd_OB-fold"/>
</dbReference>
<dbReference type="InterPro" id="IPR010994">
    <property type="entry name" value="RuvA_2-like"/>
</dbReference>
<dbReference type="Pfam" id="PF01330">
    <property type="entry name" value="RuvA_N"/>
    <property type="match status" value="1"/>
</dbReference>
<dbReference type="GO" id="GO:0005737">
    <property type="term" value="C:cytoplasm"/>
    <property type="evidence" value="ECO:0007669"/>
    <property type="project" value="UniProtKB-SubCell"/>
</dbReference>
<dbReference type="GO" id="GO:0006310">
    <property type="term" value="P:DNA recombination"/>
    <property type="evidence" value="ECO:0007669"/>
    <property type="project" value="UniProtKB-UniRule"/>
</dbReference>
<dbReference type="InterPro" id="IPR000085">
    <property type="entry name" value="RuvA"/>
</dbReference>
<dbReference type="SUPFAM" id="SSF47781">
    <property type="entry name" value="RuvA domain 2-like"/>
    <property type="match status" value="1"/>
</dbReference>
<organism evidence="8 9">
    <name type="scientific">Aphanocapsa feldmannii 277cV</name>
    <dbReference type="NCBI Taxonomy" id="2507553"/>
    <lineage>
        <taxon>Bacteria</taxon>
        <taxon>Bacillati</taxon>
        <taxon>Cyanobacteriota</taxon>
        <taxon>Cyanophyceae</taxon>
        <taxon>Oscillatoriophycideae</taxon>
        <taxon>Chroococcales</taxon>
        <taxon>Microcystaceae</taxon>
        <taxon>Aphanocapsa</taxon>
    </lineage>
</organism>
<comment type="subunit">
    <text evidence="6">Homotetramer. Forms an RuvA(8)-RuvB(12)-Holliday junction (HJ) complex. HJ DNA is sandwiched between 2 RuvA tetramers; dsDNA enters through RuvA and exits via RuvB. An RuvB hexamer assembles on each DNA strand where it exits the tetramer. Each RuvB hexamer is contacted by two RuvA subunits (via domain III) on 2 adjacent RuvB subunits; this complex drives branch migration. In the full resolvosome a probable DNA-RuvA(4)-RuvB(12)-RuvC(2) complex forms which resolves the HJ.</text>
</comment>
<dbReference type="InterPro" id="IPR013849">
    <property type="entry name" value="DNA_helicase_Holl-junc_RuvA_I"/>
</dbReference>
<comment type="function">
    <text evidence="6">The RuvA-RuvB-RuvC complex processes Holliday junction (HJ) DNA during genetic recombination and DNA repair, while the RuvA-RuvB complex plays an important role in the rescue of blocked DNA replication forks via replication fork reversal (RFR). RuvA specifically binds to HJ cruciform DNA, conferring on it an open structure. The RuvB hexamer acts as an ATP-dependent pump, pulling dsDNA into and through the RuvAB complex. HJ branch migration allows RuvC to scan DNA until it finds its consensus sequence, where it cleaves and resolves the cruciform DNA.</text>
</comment>
<evidence type="ECO:0000256" key="3">
    <source>
        <dbReference type="ARBA" id="ARBA00023125"/>
    </source>
</evidence>
<evidence type="ECO:0000256" key="2">
    <source>
        <dbReference type="ARBA" id="ARBA00022763"/>
    </source>
</evidence>
<feature type="region of interest" description="Domain III" evidence="6">
    <location>
        <begin position="159"/>
        <end position="220"/>
    </location>
</feature>
<dbReference type="InterPro" id="IPR003583">
    <property type="entry name" value="Hlx-hairpin-Hlx_DNA-bd_motif"/>
</dbReference>
<dbReference type="GO" id="GO:0009379">
    <property type="term" value="C:Holliday junction helicase complex"/>
    <property type="evidence" value="ECO:0007669"/>
    <property type="project" value="InterPro"/>
</dbReference>
<reference evidence="8 9" key="1">
    <citation type="journal article" date="2019" name="mSystems">
        <title>Life at home and on the roam: Genomic adaptions reflect the dual lifestyle of an intracellular, facultative symbiont.</title>
        <authorList>
            <person name="Burgsdorf I."/>
        </authorList>
    </citation>
    <scope>NUCLEOTIDE SEQUENCE [LARGE SCALE GENOMIC DNA]</scope>
    <source>
        <strain evidence="8">277cV</strain>
    </source>
</reference>
<keyword evidence="2 6" id="KW-0227">DNA damage</keyword>
<dbReference type="CDD" id="cd14332">
    <property type="entry name" value="UBA_RuvA_C"/>
    <property type="match status" value="1"/>
</dbReference>
<dbReference type="SMART" id="SM00278">
    <property type="entry name" value="HhH1"/>
    <property type="match status" value="2"/>
</dbReference>
<dbReference type="GO" id="GO:0048476">
    <property type="term" value="C:Holliday junction resolvase complex"/>
    <property type="evidence" value="ECO:0007669"/>
    <property type="project" value="UniProtKB-UniRule"/>
</dbReference>
<dbReference type="Pfam" id="PF14520">
    <property type="entry name" value="HHH_5"/>
    <property type="match status" value="1"/>
</dbReference>
<dbReference type="GO" id="GO:0000400">
    <property type="term" value="F:four-way junction DNA binding"/>
    <property type="evidence" value="ECO:0007669"/>
    <property type="project" value="UniProtKB-UniRule"/>
</dbReference>
<keyword evidence="3 6" id="KW-0238">DNA-binding</keyword>
<evidence type="ECO:0000256" key="1">
    <source>
        <dbReference type="ARBA" id="ARBA00022490"/>
    </source>
</evidence>
<dbReference type="GO" id="GO:0009378">
    <property type="term" value="F:four-way junction helicase activity"/>
    <property type="evidence" value="ECO:0007669"/>
    <property type="project" value="InterPro"/>
</dbReference>
<evidence type="ECO:0000256" key="6">
    <source>
        <dbReference type="HAMAP-Rule" id="MF_00031"/>
    </source>
</evidence>
<feature type="domain" description="Helix-hairpin-helix DNA-binding motif class 1" evidence="7">
    <location>
        <begin position="113"/>
        <end position="132"/>
    </location>
</feature>
<dbReference type="Gene3D" id="1.10.150.20">
    <property type="entry name" value="5' to 3' exonuclease, C-terminal subdomain"/>
    <property type="match status" value="1"/>
</dbReference>
<evidence type="ECO:0000256" key="4">
    <source>
        <dbReference type="ARBA" id="ARBA00023172"/>
    </source>
</evidence>
<sequence>MIGWIEGLVRDCWQRGQRHGLLLVRHGVGYELAVSRRVHDQLTASQGETRAFFTHLLPREDSWQLFGFASAAERDLFRELIAVNGVGPQVAMGLLGTFNLEQLVQAVVQADISSLSQAPGVGKRTAERLAVELRRKLASRFGDGTAAMEPANLPDGCLPTTRQREDVELTLTALGYGSQDIQRALAVAGSSLEEEQRQDGDAWLRHCLAYLAERDIARGG</sequence>
<dbReference type="GO" id="GO:0006281">
    <property type="term" value="P:DNA repair"/>
    <property type="evidence" value="ECO:0007669"/>
    <property type="project" value="UniProtKB-UniRule"/>
</dbReference>
<protein>
    <recommendedName>
        <fullName evidence="6">Holliday junction branch migration complex subunit RuvA</fullName>
    </recommendedName>
</protein>
<dbReference type="Pfam" id="PF07499">
    <property type="entry name" value="RuvA_C"/>
    <property type="match status" value="1"/>
</dbReference>
<dbReference type="NCBIfam" id="TIGR00084">
    <property type="entry name" value="ruvA"/>
    <property type="match status" value="1"/>
</dbReference>
<dbReference type="Proteomes" id="UP000317990">
    <property type="component" value="Unassembled WGS sequence"/>
</dbReference>
<keyword evidence="4 6" id="KW-0233">DNA recombination</keyword>
<dbReference type="EMBL" id="SRMO01000059">
    <property type="protein sequence ID" value="TGG92640.1"/>
    <property type="molecule type" value="Genomic_DNA"/>
</dbReference>
<evidence type="ECO:0000259" key="7">
    <source>
        <dbReference type="SMART" id="SM00278"/>
    </source>
</evidence>
<keyword evidence="5 6" id="KW-0234">DNA repair</keyword>
<evidence type="ECO:0000313" key="9">
    <source>
        <dbReference type="Proteomes" id="UP000317990"/>
    </source>
</evidence>
<dbReference type="Gene3D" id="2.40.50.140">
    <property type="entry name" value="Nucleic acid-binding proteins"/>
    <property type="match status" value="1"/>
</dbReference>
<comment type="similarity">
    <text evidence="6">Belongs to the RuvA family.</text>
</comment>
<dbReference type="GO" id="GO:0005524">
    <property type="term" value="F:ATP binding"/>
    <property type="evidence" value="ECO:0007669"/>
    <property type="project" value="InterPro"/>
</dbReference>
<name>A0A524RNQ2_9CHRO</name>
<dbReference type="HAMAP" id="MF_00031">
    <property type="entry name" value="DNA_HJ_migration_RuvA"/>
    <property type="match status" value="1"/>
</dbReference>
<gene>
    <name evidence="6 8" type="primary">ruvA</name>
    <name evidence="8" type="ORF">ERJ67_05375</name>
</gene>